<keyword evidence="5" id="KW-1185">Reference proteome</keyword>
<accession>A0A1L7CVI0</accession>
<evidence type="ECO:0000313" key="4">
    <source>
        <dbReference type="EMBL" id="APT89853.1"/>
    </source>
</evidence>
<organism evidence="4 5">
    <name type="scientific">Corynebacterium sphenisci DSM 44792</name>
    <dbReference type="NCBI Taxonomy" id="1437874"/>
    <lineage>
        <taxon>Bacteria</taxon>
        <taxon>Bacillati</taxon>
        <taxon>Actinomycetota</taxon>
        <taxon>Actinomycetes</taxon>
        <taxon>Mycobacteriales</taxon>
        <taxon>Corynebacteriaceae</taxon>
        <taxon>Corynebacterium</taxon>
    </lineage>
</organism>
<protein>
    <recommendedName>
        <fullName evidence="6">VWFA domain-containing protein</fullName>
    </recommendedName>
</protein>
<dbReference type="Gene3D" id="3.40.50.410">
    <property type="entry name" value="von Willebrand factor, type A domain"/>
    <property type="match status" value="1"/>
</dbReference>
<feature type="region of interest" description="Disordered" evidence="1">
    <location>
        <begin position="1"/>
        <end position="213"/>
    </location>
</feature>
<evidence type="ECO:0000256" key="2">
    <source>
        <dbReference type="SAM" id="Phobius"/>
    </source>
</evidence>
<feature type="compositionally biased region" description="Basic and acidic residues" evidence="1">
    <location>
        <begin position="204"/>
        <end position="213"/>
    </location>
</feature>
<keyword evidence="2" id="KW-0472">Membrane</keyword>
<feature type="transmembrane region" description="Helical" evidence="2">
    <location>
        <begin position="536"/>
        <end position="558"/>
    </location>
</feature>
<evidence type="ECO:0000313" key="5">
    <source>
        <dbReference type="Proteomes" id="UP000185469"/>
    </source>
</evidence>
<dbReference type="PRINTS" id="PR01217">
    <property type="entry name" value="PRICHEXTENSN"/>
</dbReference>
<dbReference type="EMBL" id="CP009248">
    <property type="protein sequence ID" value="APT89853.1"/>
    <property type="molecule type" value="Genomic_DNA"/>
</dbReference>
<dbReference type="AlphaFoldDB" id="A0A1L7CVI0"/>
<dbReference type="Proteomes" id="UP000185469">
    <property type="component" value="Chromosome"/>
</dbReference>
<gene>
    <name evidence="4" type="ORF">CSPHI_00695</name>
</gene>
<dbReference type="InterPro" id="IPR036465">
    <property type="entry name" value="vWFA_dom_sf"/>
</dbReference>
<feature type="compositionally biased region" description="Low complexity" evidence="1">
    <location>
        <begin position="7"/>
        <end position="24"/>
    </location>
</feature>
<dbReference type="SUPFAM" id="SSF53300">
    <property type="entry name" value="vWA-like"/>
    <property type="match status" value="1"/>
</dbReference>
<feature type="compositionally biased region" description="Pro residues" evidence="1">
    <location>
        <begin position="116"/>
        <end position="139"/>
    </location>
</feature>
<feature type="signal peptide" evidence="3">
    <location>
        <begin position="1"/>
        <end position="31"/>
    </location>
</feature>
<reference evidence="4 5" key="1">
    <citation type="submission" date="2014-08" db="EMBL/GenBank/DDBJ databases">
        <title>Complete genome sequence of Corynebacterium sphenisci CECT 5990(T) (=DSM 44792(T)), isolated from healthy wild penguins.</title>
        <authorList>
            <person name="Ruckert C."/>
            <person name="Albersmeier A."/>
            <person name="Winkler A."/>
            <person name="Kalinowski J."/>
        </authorList>
    </citation>
    <scope>NUCLEOTIDE SEQUENCE [LARGE SCALE GENOMIC DNA]</scope>
    <source>
        <strain evidence="4 5">DSM 44792</strain>
    </source>
</reference>
<sequence>MTPSTGTPRPRLAAAATALLLALAAPPPAQAQPPADDPEATTSPTPTEDPIPPTEDPEDGTPTEDPGDGTPTEDPGDGTPTEDPGAGAPGEDDEDPGDPGGTIGWDNGTGDDPGDQDPPPRPAPPRPGPAPQPALPIPDGPGGYAPDVPAPGPGDVLPPVNQEVVDGVVVTEERDPEVPDDADLGTVYGPRPDMGGPLPAEIPRNPDRQADKVPPEWFGEAPEGNPKPHSTCGGSVALVLDVSDSAGERGIEAFKRAAKAAVDVLAGTSASVGVYDFGTKAPANPKVAGGPFPVADEGDVAKLKDRIDRIGAGEPGGTNWEGGLAQVPAQTYDVLYLLTDGAPTTNNVRTGGDFGVAPHAADLSAAVAAANVLKSTGTRIVPVLVDADEDPVYFVNDDIPLFSAKVREPEVEGIYLAQQGEGPAFIGRHDGTAPNPYPGGVGPGPAPVDPVTGEILGEAAEPPRYDDEPEAWSVNPEAPRYPLQMARDVSSYGAPVAVQSYAEVATALREEIDAGCTGAAAAAVDATATSSPTRRALPWIAGGVAAVLVAAATAVALIRRRRRRELMG</sequence>
<keyword evidence="2" id="KW-1133">Transmembrane helix</keyword>
<dbReference type="KEGG" id="csph:CSPHI_00695"/>
<feature type="chain" id="PRO_5013290114" description="VWFA domain-containing protein" evidence="3">
    <location>
        <begin position="32"/>
        <end position="568"/>
    </location>
</feature>
<proteinExistence type="predicted"/>
<name>A0A1L7CVI0_9CORY</name>
<dbReference type="OrthoDB" id="4424254at2"/>
<dbReference type="STRING" id="1437874.CSPHI_00695"/>
<dbReference type="CDD" id="cd00198">
    <property type="entry name" value="vWFA"/>
    <property type="match status" value="1"/>
</dbReference>
<keyword evidence="2" id="KW-0812">Transmembrane</keyword>
<feature type="compositionally biased region" description="Acidic residues" evidence="1">
    <location>
        <begin position="55"/>
        <end position="67"/>
    </location>
</feature>
<keyword evidence="3" id="KW-0732">Signal</keyword>
<evidence type="ECO:0000256" key="3">
    <source>
        <dbReference type="SAM" id="SignalP"/>
    </source>
</evidence>
<evidence type="ECO:0000256" key="1">
    <source>
        <dbReference type="SAM" id="MobiDB-lite"/>
    </source>
</evidence>
<evidence type="ECO:0008006" key="6">
    <source>
        <dbReference type="Google" id="ProtNLM"/>
    </source>
</evidence>
<dbReference type="RefSeq" id="WP_075691048.1">
    <property type="nucleotide sequence ID" value="NZ_CP009248.1"/>
</dbReference>
<feature type="compositionally biased region" description="Low complexity" evidence="1">
    <location>
        <begin position="68"/>
        <end position="86"/>
    </location>
</feature>